<sequence>MSIWYHPITLELCQKLDAGLHGKGSLMKTLGIEISEIGDDYLVATMPATAGHHNPIGMVHGGANVALAETVASYAANFAVDFEQFYCVGQEINANHLKASRNGTLTATAKPLHLGKRTSVWEVKITNAKGELCCISRMTAAVIERANKLPV</sequence>
<gene>
    <name evidence="4" type="ORF">PP2015_174</name>
</gene>
<dbReference type="GO" id="GO:0005829">
    <property type="term" value="C:cytosol"/>
    <property type="evidence" value="ECO:0007669"/>
    <property type="project" value="TreeGrafter"/>
</dbReference>
<evidence type="ECO:0000256" key="1">
    <source>
        <dbReference type="ARBA" id="ARBA00008324"/>
    </source>
</evidence>
<dbReference type="STRING" id="161398.PP2015_174"/>
<dbReference type="InterPro" id="IPR029069">
    <property type="entry name" value="HotDog_dom_sf"/>
</dbReference>
<keyword evidence="2" id="KW-0378">Hydrolase</keyword>
<feature type="domain" description="Thioesterase" evidence="3">
    <location>
        <begin position="57"/>
        <end position="134"/>
    </location>
</feature>
<dbReference type="Proteomes" id="UP000061457">
    <property type="component" value="Chromosome I"/>
</dbReference>
<dbReference type="EMBL" id="CP013187">
    <property type="protein sequence ID" value="ALO40702.1"/>
    <property type="molecule type" value="Genomic_DNA"/>
</dbReference>
<evidence type="ECO:0000313" key="4">
    <source>
        <dbReference type="EMBL" id="ALO40702.1"/>
    </source>
</evidence>
<dbReference type="GO" id="GO:0061522">
    <property type="term" value="F:1,4-dihydroxy-2-naphthoyl-CoA thioesterase activity"/>
    <property type="evidence" value="ECO:0007669"/>
    <property type="project" value="TreeGrafter"/>
</dbReference>
<dbReference type="InterPro" id="IPR003736">
    <property type="entry name" value="PAAI_dom"/>
</dbReference>
<dbReference type="OrthoDB" id="9798208at2"/>
<proteinExistence type="inferred from homology"/>
<dbReference type="PANTHER" id="PTHR43240">
    <property type="entry name" value="1,4-DIHYDROXY-2-NAPHTHOYL-COA THIOESTERASE 1"/>
    <property type="match status" value="1"/>
</dbReference>
<name>A0A0S2JXV7_9GAMM</name>
<dbReference type="Pfam" id="PF03061">
    <property type="entry name" value="4HBT"/>
    <property type="match status" value="1"/>
</dbReference>
<dbReference type="PANTHER" id="PTHR43240:SF5">
    <property type="entry name" value="1,4-DIHYDROXY-2-NAPHTHOYL-COA THIOESTERASE 1"/>
    <property type="match status" value="1"/>
</dbReference>
<dbReference type="PATRIC" id="fig|161398.10.peg.179"/>
<reference evidence="5" key="1">
    <citation type="submission" date="2015-11" db="EMBL/GenBank/DDBJ databases">
        <authorList>
            <person name="Kim K.M."/>
        </authorList>
    </citation>
    <scope>NUCLEOTIDE SEQUENCE [LARGE SCALE GENOMIC DNA]</scope>
    <source>
        <strain evidence="5">KCTC 12086</strain>
    </source>
</reference>
<dbReference type="AlphaFoldDB" id="A0A0S2JXV7"/>
<evidence type="ECO:0000256" key="2">
    <source>
        <dbReference type="ARBA" id="ARBA00022801"/>
    </source>
</evidence>
<dbReference type="InterPro" id="IPR006683">
    <property type="entry name" value="Thioestr_dom"/>
</dbReference>
<evidence type="ECO:0000313" key="5">
    <source>
        <dbReference type="Proteomes" id="UP000061457"/>
    </source>
</evidence>
<dbReference type="Gene3D" id="3.10.129.10">
    <property type="entry name" value="Hotdog Thioesterase"/>
    <property type="match status" value="1"/>
</dbReference>
<dbReference type="NCBIfam" id="TIGR00369">
    <property type="entry name" value="unchar_dom_1"/>
    <property type="match status" value="1"/>
</dbReference>
<comment type="similarity">
    <text evidence="1">Belongs to the thioesterase PaaI family.</text>
</comment>
<dbReference type="SUPFAM" id="SSF54637">
    <property type="entry name" value="Thioesterase/thiol ester dehydrase-isomerase"/>
    <property type="match status" value="1"/>
</dbReference>
<dbReference type="KEGG" id="pphe:PP2015_174"/>
<evidence type="ECO:0000259" key="3">
    <source>
        <dbReference type="Pfam" id="PF03061"/>
    </source>
</evidence>
<keyword evidence="5" id="KW-1185">Reference proteome</keyword>
<organism evidence="4 5">
    <name type="scientific">Pseudoalteromonas phenolica</name>
    <dbReference type="NCBI Taxonomy" id="161398"/>
    <lineage>
        <taxon>Bacteria</taxon>
        <taxon>Pseudomonadati</taxon>
        <taxon>Pseudomonadota</taxon>
        <taxon>Gammaproteobacteria</taxon>
        <taxon>Alteromonadales</taxon>
        <taxon>Pseudoalteromonadaceae</taxon>
        <taxon>Pseudoalteromonas</taxon>
    </lineage>
</organism>
<accession>A0A0S2JXV7</accession>
<protein>
    <submittedName>
        <fullName evidence="4">ComA operon protein 2</fullName>
    </submittedName>
</protein>
<dbReference type="RefSeq" id="WP_058028493.1">
    <property type="nucleotide sequence ID" value="NZ_CP013187.1"/>
</dbReference>
<dbReference type="CDD" id="cd03443">
    <property type="entry name" value="PaaI_thioesterase"/>
    <property type="match status" value="1"/>
</dbReference>